<dbReference type="PANTHER" id="PTHR42789:SF1">
    <property type="entry name" value="D-ISOMER SPECIFIC 2-HYDROXYACID DEHYDROGENASE FAMILY PROTEIN (AFU_ORTHOLOGUE AFUA_6G10090)"/>
    <property type="match status" value="1"/>
</dbReference>
<evidence type="ECO:0000259" key="5">
    <source>
        <dbReference type="Pfam" id="PF00389"/>
    </source>
</evidence>
<evidence type="ECO:0000259" key="6">
    <source>
        <dbReference type="Pfam" id="PF02826"/>
    </source>
</evidence>
<dbReference type="InterPro" id="IPR029753">
    <property type="entry name" value="D-isomer_DH_CS"/>
</dbReference>
<feature type="domain" description="D-isomer specific 2-hydroxyacid dehydrogenase catalytic" evidence="5">
    <location>
        <begin position="27"/>
        <end position="316"/>
    </location>
</feature>
<evidence type="ECO:0000256" key="1">
    <source>
        <dbReference type="ARBA" id="ARBA00005854"/>
    </source>
</evidence>
<evidence type="ECO:0000256" key="3">
    <source>
        <dbReference type="ARBA" id="ARBA00023027"/>
    </source>
</evidence>
<dbReference type="PROSITE" id="PS00671">
    <property type="entry name" value="D_2_HYDROXYACID_DH_3"/>
    <property type="match status" value="1"/>
</dbReference>
<dbReference type="AlphaFoldDB" id="A0A3D9V2N8"/>
<dbReference type="FunFam" id="3.40.50.720:FF:000203">
    <property type="entry name" value="D-3-phosphoglycerate dehydrogenase (SerA)"/>
    <property type="match status" value="1"/>
</dbReference>
<dbReference type="RefSeq" id="WP_115849681.1">
    <property type="nucleotide sequence ID" value="NZ_QTUC01000001.1"/>
</dbReference>
<keyword evidence="3" id="KW-0520">NAD</keyword>
<name>A0A3D9V2N8_THECX</name>
<dbReference type="InterPro" id="IPR006139">
    <property type="entry name" value="D-isomer_2_OHA_DH_cat_dom"/>
</dbReference>
<organism evidence="7 8">
    <name type="scientific">Thermasporomyces composti</name>
    <dbReference type="NCBI Taxonomy" id="696763"/>
    <lineage>
        <taxon>Bacteria</taxon>
        <taxon>Bacillati</taxon>
        <taxon>Actinomycetota</taxon>
        <taxon>Actinomycetes</taxon>
        <taxon>Propionibacteriales</taxon>
        <taxon>Nocardioidaceae</taxon>
        <taxon>Thermasporomyces</taxon>
    </lineage>
</organism>
<dbReference type="Gene3D" id="3.40.50.720">
    <property type="entry name" value="NAD(P)-binding Rossmann-like Domain"/>
    <property type="match status" value="2"/>
</dbReference>
<dbReference type="GO" id="GO:0051287">
    <property type="term" value="F:NAD binding"/>
    <property type="evidence" value="ECO:0007669"/>
    <property type="project" value="InterPro"/>
</dbReference>
<dbReference type="CDD" id="cd12169">
    <property type="entry name" value="PGDH_like_1"/>
    <property type="match status" value="1"/>
</dbReference>
<feature type="domain" description="D-isomer specific 2-hydroxyacid dehydrogenase NAD-binding" evidence="6">
    <location>
        <begin position="113"/>
        <end position="285"/>
    </location>
</feature>
<dbReference type="Pfam" id="PF00389">
    <property type="entry name" value="2-Hacid_dh"/>
    <property type="match status" value="1"/>
</dbReference>
<reference evidence="7 8" key="1">
    <citation type="submission" date="2018-08" db="EMBL/GenBank/DDBJ databases">
        <title>Sequencing the genomes of 1000 actinobacteria strains.</title>
        <authorList>
            <person name="Klenk H.-P."/>
        </authorList>
    </citation>
    <scope>NUCLEOTIDE SEQUENCE [LARGE SCALE GENOMIC DNA]</scope>
    <source>
        <strain evidence="7 8">DSM 22891</strain>
    </source>
</reference>
<gene>
    <name evidence="7" type="ORF">DFJ64_1382</name>
</gene>
<keyword evidence="2 4" id="KW-0560">Oxidoreductase</keyword>
<evidence type="ECO:0000313" key="8">
    <source>
        <dbReference type="Proteomes" id="UP000256485"/>
    </source>
</evidence>
<dbReference type="OrthoDB" id="117809at2"/>
<accession>A0A3D9V2N8</accession>
<dbReference type="GO" id="GO:0016616">
    <property type="term" value="F:oxidoreductase activity, acting on the CH-OH group of donors, NAD or NADP as acceptor"/>
    <property type="evidence" value="ECO:0007669"/>
    <property type="project" value="InterPro"/>
</dbReference>
<evidence type="ECO:0000313" key="7">
    <source>
        <dbReference type="EMBL" id="REF35988.1"/>
    </source>
</evidence>
<comment type="similarity">
    <text evidence="1 4">Belongs to the D-isomer specific 2-hydroxyacid dehydrogenase family.</text>
</comment>
<dbReference type="Pfam" id="PF02826">
    <property type="entry name" value="2-Hacid_dh_C"/>
    <property type="match status" value="1"/>
</dbReference>
<dbReference type="InterPro" id="IPR006140">
    <property type="entry name" value="D-isomer_DH_NAD-bd"/>
</dbReference>
<dbReference type="PANTHER" id="PTHR42789">
    <property type="entry name" value="D-ISOMER SPECIFIC 2-HYDROXYACID DEHYDROGENASE FAMILY PROTEIN (AFU_ORTHOLOGUE AFUA_6G10090)"/>
    <property type="match status" value="1"/>
</dbReference>
<evidence type="ECO:0000256" key="2">
    <source>
        <dbReference type="ARBA" id="ARBA00023002"/>
    </source>
</evidence>
<dbReference type="InterPro" id="IPR036291">
    <property type="entry name" value="NAD(P)-bd_dom_sf"/>
</dbReference>
<sequence length="323" mass="34888">MPTRVAVLDDYQAVAESYADWGGLPDTEVRFFHDHLDDEDALVDRLVGFDVLVLMRERTPLRRSLLARLPKLRLAVTTGMRNASIDLEAAREYGVVVCGTQGSAAATTELAWALILSLVRHIPAEDAAIRAGGWQHTVGTDLAGATLGLLGLGRLGRAMVPVARAFGMDVIAWSQNLTDQAAAEAGATRVDKDELFARSDVLSIHLVLSDRTRGLVGARELALMKPTAYLVNTSRGPIVDEQALLTALREGRIAGAGLDVFDREPLPTDHPLRQAPRTVLTPHIGFVTHRTYAQWYVGAVEAIAAFLAGRPINVLNPAPRPSS</sequence>
<dbReference type="Proteomes" id="UP000256485">
    <property type="component" value="Unassembled WGS sequence"/>
</dbReference>
<evidence type="ECO:0000256" key="4">
    <source>
        <dbReference type="RuleBase" id="RU003719"/>
    </source>
</evidence>
<dbReference type="SUPFAM" id="SSF52283">
    <property type="entry name" value="Formate/glycerate dehydrogenase catalytic domain-like"/>
    <property type="match status" value="1"/>
</dbReference>
<dbReference type="SUPFAM" id="SSF51735">
    <property type="entry name" value="NAD(P)-binding Rossmann-fold domains"/>
    <property type="match status" value="1"/>
</dbReference>
<protein>
    <submittedName>
        <fullName evidence="7">Lactate dehydrogenase-like 2-hydroxyacid dehydrogenase</fullName>
    </submittedName>
</protein>
<proteinExistence type="inferred from homology"/>
<dbReference type="InterPro" id="IPR050857">
    <property type="entry name" value="D-2-hydroxyacid_DH"/>
</dbReference>
<keyword evidence="8" id="KW-1185">Reference proteome</keyword>
<comment type="caution">
    <text evidence="7">The sequence shown here is derived from an EMBL/GenBank/DDBJ whole genome shotgun (WGS) entry which is preliminary data.</text>
</comment>
<dbReference type="EMBL" id="QTUC01000001">
    <property type="protein sequence ID" value="REF35988.1"/>
    <property type="molecule type" value="Genomic_DNA"/>
</dbReference>